<gene>
    <name evidence="2" type="ORF">GCM10011610_69600</name>
</gene>
<feature type="region of interest" description="Disordered" evidence="1">
    <location>
        <begin position="14"/>
        <end position="45"/>
    </location>
</feature>
<dbReference type="EMBL" id="BMNE01000016">
    <property type="protein sequence ID" value="GGO00560.1"/>
    <property type="molecule type" value="Genomic_DNA"/>
</dbReference>
<evidence type="ECO:0000256" key="1">
    <source>
        <dbReference type="SAM" id="MobiDB-lite"/>
    </source>
</evidence>
<evidence type="ECO:0000313" key="2">
    <source>
        <dbReference type="EMBL" id="GGO00560.1"/>
    </source>
</evidence>
<evidence type="ECO:0000313" key="3">
    <source>
        <dbReference type="Proteomes" id="UP000658127"/>
    </source>
</evidence>
<sequence length="123" mass="13019">MLIAMELLAESTKYARTPQKERTEDSAGPFPSRVGNLDCGSGASHTALRREPVATLFGGQRGRPTNRNTGVDDTRWLLAVPIPPPGSGVPAAGAQAGYNENQRMARGCICRAVLAKVVAELDS</sequence>
<proteinExistence type="predicted"/>
<name>A0ABQ2L4T7_9NOCA</name>
<reference evidence="3" key="1">
    <citation type="journal article" date="2019" name="Int. J. Syst. Evol. Microbiol.">
        <title>The Global Catalogue of Microorganisms (GCM) 10K type strain sequencing project: providing services to taxonomists for standard genome sequencing and annotation.</title>
        <authorList>
            <consortium name="The Broad Institute Genomics Platform"/>
            <consortium name="The Broad Institute Genome Sequencing Center for Infectious Disease"/>
            <person name="Wu L."/>
            <person name="Ma J."/>
        </authorList>
    </citation>
    <scope>NUCLEOTIDE SEQUENCE [LARGE SCALE GENOMIC DNA]</scope>
    <source>
        <strain evidence="3">CGMCC 4.7329</strain>
    </source>
</reference>
<protein>
    <submittedName>
        <fullName evidence="2">Uncharacterized protein</fullName>
    </submittedName>
</protein>
<organism evidence="2 3">
    <name type="scientific">Nocardia rhizosphaerihabitans</name>
    <dbReference type="NCBI Taxonomy" id="1691570"/>
    <lineage>
        <taxon>Bacteria</taxon>
        <taxon>Bacillati</taxon>
        <taxon>Actinomycetota</taxon>
        <taxon>Actinomycetes</taxon>
        <taxon>Mycobacteriales</taxon>
        <taxon>Nocardiaceae</taxon>
        <taxon>Nocardia</taxon>
    </lineage>
</organism>
<accession>A0ABQ2L4T7</accession>
<dbReference type="Proteomes" id="UP000658127">
    <property type="component" value="Unassembled WGS sequence"/>
</dbReference>
<keyword evidence="3" id="KW-1185">Reference proteome</keyword>
<comment type="caution">
    <text evidence="2">The sequence shown here is derived from an EMBL/GenBank/DDBJ whole genome shotgun (WGS) entry which is preliminary data.</text>
</comment>